<dbReference type="Pfam" id="PF14559">
    <property type="entry name" value="TPR_19"/>
    <property type="match status" value="1"/>
</dbReference>
<dbReference type="Proteomes" id="UP000186868">
    <property type="component" value="Unassembled WGS sequence"/>
</dbReference>
<evidence type="ECO:0000256" key="1">
    <source>
        <dbReference type="ARBA" id="ARBA00022737"/>
    </source>
</evidence>
<evidence type="ECO:0000256" key="4">
    <source>
        <dbReference type="SAM" id="Phobius"/>
    </source>
</evidence>
<evidence type="ECO:0000313" key="6">
    <source>
        <dbReference type="Proteomes" id="UP000186868"/>
    </source>
</evidence>
<dbReference type="OrthoDB" id="581415at2"/>
<dbReference type="RefSeq" id="WP_073598218.1">
    <property type="nucleotide sequence ID" value="NZ_MRCB01000002.1"/>
</dbReference>
<keyword evidence="4" id="KW-0472">Membrane</keyword>
<evidence type="ECO:0000313" key="5">
    <source>
        <dbReference type="EMBL" id="OKH26110.1"/>
    </source>
</evidence>
<dbReference type="SUPFAM" id="SSF48452">
    <property type="entry name" value="TPR-like"/>
    <property type="match status" value="1"/>
</dbReference>
<name>A0A1U7HR81_9CYAN</name>
<feature type="repeat" description="TPR" evidence="3">
    <location>
        <begin position="74"/>
        <end position="107"/>
    </location>
</feature>
<dbReference type="Pfam" id="PF13432">
    <property type="entry name" value="TPR_16"/>
    <property type="match status" value="2"/>
</dbReference>
<dbReference type="InterPro" id="IPR011990">
    <property type="entry name" value="TPR-like_helical_dom_sf"/>
</dbReference>
<reference evidence="5 6" key="1">
    <citation type="submission" date="2016-11" db="EMBL/GenBank/DDBJ databases">
        <title>Draft Genome Sequences of Nine Cyanobacterial Strains from Diverse Habitats.</title>
        <authorList>
            <person name="Zhu T."/>
            <person name="Hou S."/>
            <person name="Lu X."/>
            <person name="Hess W.R."/>
        </authorList>
    </citation>
    <scope>NUCLEOTIDE SEQUENCE [LARGE SCALE GENOMIC DNA]</scope>
    <source>
        <strain evidence="5 6">NIES-593</strain>
    </source>
</reference>
<organism evidence="5 6">
    <name type="scientific">Hydrococcus rivularis NIES-593</name>
    <dbReference type="NCBI Taxonomy" id="1921803"/>
    <lineage>
        <taxon>Bacteria</taxon>
        <taxon>Bacillati</taxon>
        <taxon>Cyanobacteriota</taxon>
        <taxon>Cyanophyceae</taxon>
        <taxon>Pleurocapsales</taxon>
        <taxon>Hydrococcaceae</taxon>
        <taxon>Hydrococcus</taxon>
    </lineage>
</organism>
<dbReference type="PANTHER" id="PTHR44943">
    <property type="entry name" value="CELLULOSE SYNTHASE OPERON PROTEIN C"/>
    <property type="match status" value="1"/>
</dbReference>
<dbReference type="EMBL" id="MRCB01000002">
    <property type="protein sequence ID" value="OKH26110.1"/>
    <property type="molecule type" value="Genomic_DNA"/>
</dbReference>
<dbReference type="InterPro" id="IPR051685">
    <property type="entry name" value="Ycf3/AcsC/BcsC/TPR_MFPF"/>
</dbReference>
<protein>
    <submittedName>
        <fullName evidence="5">Cellulose synthase subunit BcsC</fullName>
    </submittedName>
</protein>
<dbReference type="SMART" id="SM00028">
    <property type="entry name" value="TPR"/>
    <property type="match status" value="3"/>
</dbReference>
<feature type="repeat" description="TPR" evidence="3">
    <location>
        <begin position="189"/>
        <end position="222"/>
    </location>
</feature>
<gene>
    <name evidence="5" type="ORF">NIES593_03270</name>
</gene>
<keyword evidence="2 3" id="KW-0802">TPR repeat</keyword>
<evidence type="ECO:0000256" key="3">
    <source>
        <dbReference type="PROSITE-ProRule" id="PRU00339"/>
    </source>
</evidence>
<feature type="transmembrane region" description="Helical" evidence="4">
    <location>
        <begin position="12"/>
        <end position="32"/>
    </location>
</feature>
<dbReference type="PROSITE" id="PS50005">
    <property type="entry name" value="TPR"/>
    <property type="match status" value="2"/>
</dbReference>
<dbReference type="InterPro" id="IPR019734">
    <property type="entry name" value="TPR_rpt"/>
</dbReference>
<proteinExistence type="predicted"/>
<keyword evidence="4" id="KW-0812">Transmembrane</keyword>
<keyword evidence="4" id="KW-1133">Transmembrane helix</keyword>
<keyword evidence="6" id="KW-1185">Reference proteome</keyword>
<dbReference type="AlphaFoldDB" id="A0A1U7HR81"/>
<evidence type="ECO:0000256" key="2">
    <source>
        <dbReference type="ARBA" id="ARBA00022803"/>
    </source>
</evidence>
<dbReference type="PANTHER" id="PTHR44943:SF8">
    <property type="entry name" value="TPR REPEAT-CONTAINING PROTEIN MJ0263"/>
    <property type="match status" value="1"/>
</dbReference>
<accession>A0A1U7HR81</accession>
<comment type="caution">
    <text evidence="5">The sequence shown here is derived from an EMBL/GenBank/DDBJ whole genome shotgun (WGS) entry which is preliminary data.</text>
</comment>
<dbReference type="Gene3D" id="1.25.40.10">
    <property type="entry name" value="Tetratricopeptide repeat domain"/>
    <property type="match status" value="2"/>
</dbReference>
<keyword evidence="1" id="KW-0677">Repeat</keyword>
<sequence>MKISQPKRTRWVYIGVILMLLALISFSILPLVSSIAQEARVLNGSSSESTQAEKALETRALGYQLVLEREPDNQNALEGLLEVRLQQGDLKKAIEPIEKLAQLNPQQTDYTILLAQAKQQVGDYEGAIAAYRTILASQPTDIQALKGMTELLLAQNRGGEAVSLVQKTLVEAIKDKAAKTDSVEAVNVTSLQLLLGEIYIEQERYSEALAVYEQAIKSNGEDFRPLLAKALILQKQGKNAEAEPIFDRAVALAPVQYKDRIKKMALGASDWEKKARAN</sequence>
<dbReference type="STRING" id="1921803.NIES593_03270"/>